<dbReference type="InterPro" id="IPR050251">
    <property type="entry name" value="HpcH-HpaI_aldolase"/>
</dbReference>
<dbReference type="EMBL" id="CP026923">
    <property type="protein sequence ID" value="AVG24220.1"/>
    <property type="molecule type" value="Genomic_DNA"/>
</dbReference>
<dbReference type="GO" id="GO:0005737">
    <property type="term" value="C:cytoplasm"/>
    <property type="evidence" value="ECO:0007669"/>
    <property type="project" value="TreeGrafter"/>
</dbReference>
<dbReference type="KEGG" id="psai:C3B54_111270"/>
<dbReference type="Pfam" id="PF03328">
    <property type="entry name" value="HpcH_HpaI"/>
    <property type="match status" value="1"/>
</dbReference>
<dbReference type="PANTHER" id="PTHR30502:SF0">
    <property type="entry name" value="PHOSPHOENOLPYRUVATE CARBOXYLASE FAMILY PROTEIN"/>
    <property type="match status" value="1"/>
</dbReference>
<dbReference type="Proteomes" id="UP000243077">
    <property type="component" value="Chromosome"/>
</dbReference>
<dbReference type="InterPro" id="IPR040442">
    <property type="entry name" value="Pyrv_kinase-like_dom_sf"/>
</dbReference>
<dbReference type="OrthoDB" id="3353438at2"/>
<dbReference type="InterPro" id="IPR015813">
    <property type="entry name" value="Pyrv/PenolPyrv_kinase-like_dom"/>
</dbReference>
<dbReference type="GO" id="GO:0046872">
    <property type="term" value="F:metal ion binding"/>
    <property type="evidence" value="ECO:0007669"/>
    <property type="project" value="UniProtKB-KW"/>
</dbReference>
<evidence type="ECO:0000256" key="3">
    <source>
        <dbReference type="ARBA" id="ARBA00023239"/>
    </source>
</evidence>
<evidence type="ECO:0000313" key="5">
    <source>
        <dbReference type="EMBL" id="AVG24220.1"/>
    </source>
</evidence>
<dbReference type="RefSeq" id="WP_104913728.1">
    <property type="nucleotide sequence ID" value="NZ_CP026923.1"/>
</dbReference>
<protein>
    <submittedName>
        <fullName evidence="5">Enolase-like protein</fullName>
    </submittedName>
</protein>
<dbReference type="InterPro" id="IPR005000">
    <property type="entry name" value="Aldolase/citrate-lyase_domain"/>
</dbReference>
<keyword evidence="2" id="KW-0479">Metal-binding</keyword>
<evidence type="ECO:0000256" key="2">
    <source>
        <dbReference type="ARBA" id="ARBA00022723"/>
    </source>
</evidence>
<gene>
    <name evidence="5" type="ORF">C3B54_111270</name>
</gene>
<dbReference type="PANTHER" id="PTHR30502">
    <property type="entry name" value="2-KETO-3-DEOXY-L-RHAMNONATE ALDOLASE"/>
    <property type="match status" value="1"/>
</dbReference>
<comment type="similarity">
    <text evidence="1">Belongs to the HpcH/HpaI aldolase family.</text>
</comment>
<dbReference type="AlphaFoldDB" id="A0A2L2BRD5"/>
<name>A0A2L2BRD5_9MICO</name>
<dbReference type="GO" id="GO:0016832">
    <property type="term" value="F:aldehyde-lyase activity"/>
    <property type="evidence" value="ECO:0007669"/>
    <property type="project" value="TreeGrafter"/>
</dbReference>
<dbReference type="Gene3D" id="3.20.20.60">
    <property type="entry name" value="Phosphoenolpyruvate-binding domains"/>
    <property type="match status" value="1"/>
</dbReference>
<dbReference type="SUPFAM" id="SSF51621">
    <property type="entry name" value="Phosphoenolpyruvate/pyruvate domain"/>
    <property type="match status" value="1"/>
</dbReference>
<organism evidence="5 6">
    <name type="scientific">Pontimonas salivibrio</name>
    <dbReference type="NCBI Taxonomy" id="1159327"/>
    <lineage>
        <taxon>Bacteria</taxon>
        <taxon>Bacillati</taxon>
        <taxon>Actinomycetota</taxon>
        <taxon>Actinomycetes</taxon>
        <taxon>Micrococcales</taxon>
        <taxon>Microbacteriaceae</taxon>
        <taxon>Pontimonas</taxon>
    </lineage>
</organism>
<keyword evidence="6" id="KW-1185">Reference proteome</keyword>
<evidence type="ECO:0000313" key="6">
    <source>
        <dbReference type="Proteomes" id="UP000243077"/>
    </source>
</evidence>
<accession>A0A2L2BRD5</accession>
<reference evidence="5 6" key="1">
    <citation type="submission" date="2018-02" db="EMBL/GenBank/DDBJ databases">
        <title>Complete genome of the streamlined marine actinobacterium Pontimonas salivibrio CL-TW6 adapted to coastal planktonic lifestype.</title>
        <authorList>
            <person name="Cho B.C."/>
            <person name="Hardies S.C."/>
            <person name="Jang G.I."/>
            <person name="Hwang C.Y."/>
        </authorList>
    </citation>
    <scope>NUCLEOTIDE SEQUENCE [LARGE SCALE GENOMIC DNA]</scope>
    <source>
        <strain evidence="5 6">CL-TW6</strain>
    </source>
</reference>
<feature type="domain" description="HpcH/HpaI aldolase/citrate lyase" evidence="4">
    <location>
        <begin position="24"/>
        <end position="238"/>
    </location>
</feature>
<evidence type="ECO:0000256" key="1">
    <source>
        <dbReference type="ARBA" id="ARBA00005568"/>
    </source>
</evidence>
<sequence length="260" mass="27995">MSFEHPLTKTWSQGRQAVGGWATIPSSLLVEIAGRQGLDYVCIDQQHGMIDDSSSIDMLQAISVTDAVPLIRVRWNEPAAIMSALDAGALGVIVPMIETADDARKAVQACRYPPHGQRSFGPVRARDVIGSTDPRELEKILCIIMIETEQAISNLDEVLAVPGVDALYIGPSDLALALGENPGSQSETFNKQVSEIRQKAQAQGTAVGIHTAHGDVAKRYLDEGFNFVTLYSDAGLFAWAINEHQALISGHGRDNGPSSY</sequence>
<keyword evidence="3" id="KW-0456">Lyase</keyword>
<evidence type="ECO:0000259" key="4">
    <source>
        <dbReference type="Pfam" id="PF03328"/>
    </source>
</evidence>
<proteinExistence type="inferred from homology"/>